<dbReference type="Gene3D" id="1.20.58.1460">
    <property type="match status" value="1"/>
</dbReference>
<dbReference type="Pfam" id="PF07848">
    <property type="entry name" value="PaaX"/>
    <property type="match status" value="1"/>
</dbReference>
<feature type="domain" description="Transcriptional repressor PaaX-like C-terminal" evidence="3">
    <location>
        <begin position="208"/>
        <end position="244"/>
    </location>
</feature>
<evidence type="ECO:0000313" key="5">
    <source>
        <dbReference type="EMBL" id="GGX57476.1"/>
    </source>
</evidence>
<proteinExistence type="predicted"/>
<dbReference type="Gene3D" id="3.30.70.2650">
    <property type="match status" value="1"/>
</dbReference>
<reference evidence="5" key="2">
    <citation type="submission" date="2020-09" db="EMBL/GenBank/DDBJ databases">
        <authorList>
            <person name="Sun Q."/>
            <person name="Ohkuma M."/>
        </authorList>
    </citation>
    <scope>NUCLEOTIDE SEQUENCE</scope>
    <source>
        <strain evidence="5">JCM 4956</strain>
    </source>
</reference>
<name>A0A918KCG3_9ACTN</name>
<evidence type="ECO:0000256" key="1">
    <source>
        <dbReference type="SAM" id="MobiDB-lite"/>
    </source>
</evidence>
<organism evidence="5 6">
    <name type="scientific">Streptomyces fructofermentans</name>
    <dbReference type="NCBI Taxonomy" id="152141"/>
    <lineage>
        <taxon>Bacteria</taxon>
        <taxon>Bacillati</taxon>
        <taxon>Actinomycetota</taxon>
        <taxon>Actinomycetes</taxon>
        <taxon>Kitasatosporales</taxon>
        <taxon>Streptomycetaceae</taxon>
        <taxon>Streptomyces</taxon>
    </lineage>
</organism>
<gene>
    <name evidence="5" type="ORF">GCM10010515_26330</name>
</gene>
<dbReference type="Gene3D" id="1.10.10.10">
    <property type="entry name" value="Winged helix-like DNA-binding domain superfamily/Winged helix DNA-binding domain"/>
    <property type="match status" value="1"/>
</dbReference>
<evidence type="ECO:0000313" key="6">
    <source>
        <dbReference type="Proteomes" id="UP000645555"/>
    </source>
</evidence>
<evidence type="ECO:0008006" key="7">
    <source>
        <dbReference type="Google" id="ProtNLM"/>
    </source>
</evidence>
<dbReference type="GO" id="GO:0006351">
    <property type="term" value="P:DNA-templated transcription"/>
    <property type="evidence" value="ECO:0007669"/>
    <property type="project" value="TreeGrafter"/>
</dbReference>
<protein>
    <recommendedName>
        <fullName evidence="7">PaaX domain-containing protein, C-domain protein</fullName>
    </recommendedName>
</protein>
<dbReference type="EMBL" id="BMWD01000007">
    <property type="protein sequence ID" value="GGX57476.1"/>
    <property type="molecule type" value="Genomic_DNA"/>
</dbReference>
<dbReference type="Pfam" id="PF08223">
    <property type="entry name" value="PaaX_C"/>
    <property type="match status" value="1"/>
</dbReference>
<feature type="domain" description="Transcriptional repressor PaaX-like N-terminal" evidence="2">
    <location>
        <begin position="18"/>
        <end position="79"/>
    </location>
</feature>
<dbReference type="InterPro" id="IPR048846">
    <property type="entry name" value="PaaX-like_central"/>
</dbReference>
<comment type="caution">
    <text evidence="5">The sequence shown here is derived from an EMBL/GenBank/DDBJ whole genome shotgun (WGS) entry which is preliminary data.</text>
</comment>
<dbReference type="InterPro" id="IPR036388">
    <property type="entry name" value="WH-like_DNA-bd_sf"/>
</dbReference>
<feature type="region of interest" description="Disordered" evidence="1">
    <location>
        <begin position="247"/>
        <end position="298"/>
    </location>
</feature>
<evidence type="ECO:0000259" key="4">
    <source>
        <dbReference type="Pfam" id="PF20803"/>
    </source>
</evidence>
<keyword evidence="6" id="KW-1185">Reference proteome</keyword>
<dbReference type="InterPro" id="IPR012906">
    <property type="entry name" value="PaaX-like_N"/>
</dbReference>
<dbReference type="AlphaFoldDB" id="A0A918KCG3"/>
<dbReference type="InterPro" id="IPR013225">
    <property type="entry name" value="PaaX_C"/>
</dbReference>
<sequence length="298" mass="32152">MRMNPSSPPTGLRLRPLSARSVVLSLLLGVHPPELPVRDLLRSVEPFGIAGSTLRAALSRMVAAGDLVRVEAGYRLSERLLERQRRQDDAVHPATREWDGSWETVVVTATGRGPAERAELRTELAGLRLAELREGVWLRPANLRRHRPVGPAGLTQFFTARPEQPSRDLAAALWPLDAWAATAVALLAHVAATKQPTDRLAGFAAVVRHLVTDPVLPAELLPEDWPAPALRAVYTSYRREVAEALRPGAVGGGTPQVGAPGVSRRAGGGLGPGSRTNPIERHGPGPRAGRTQKEDEER</sequence>
<dbReference type="Proteomes" id="UP000645555">
    <property type="component" value="Unassembled WGS sequence"/>
</dbReference>
<accession>A0A918KCG3</accession>
<reference evidence="5" key="1">
    <citation type="journal article" date="2014" name="Int. J. Syst. Evol. Microbiol.">
        <title>Complete genome sequence of Corynebacterium casei LMG S-19264T (=DSM 44701T), isolated from a smear-ripened cheese.</title>
        <authorList>
            <consortium name="US DOE Joint Genome Institute (JGI-PGF)"/>
            <person name="Walter F."/>
            <person name="Albersmeier A."/>
            <person name="Kalinowski J."/>
            <person name="Ruckert C."/>
        </authorList>
    </citation>
    <scope>NUCLEOTIDE SEQUENCE</scope>
    <source>
        <strain evidence="5">JCM 4956</strain>
    </source>
</reference>
<feature type="domain" description="Transcriptional repressor PaaX-like central Cas2-like" evidence="4">
    <location>
        <begin position="96"/>
        <end position="145"/>
    </location>
</feature>
<dbReference type="Pfam" id="PF20803">
    <property type="entry name" value="PaaX_M"/>
    <property type="match status" value="1"/>
</dbReference>
<dbReference type="RefSeq" id="WP_190035611.1">
    <property type="nucleotide sequence ID" value="NZ_BMWD01000007.1"/>
</dbReference>
<evidence type="ECO:0000259" key="3">
    <source>
        <dbReference type="Pfam" id="PF08223"/>
    </source>
</evidence>
<dbReference type="PANTHER" id="PTHR30319">
    <property type="entry name" value="PHENYLACETIC ACID REGULATOR-RELATED TRANSCRIPTIONAL REPRESSOR"/>
    <property type="match status" value="1"/>
</dbReference>
<evidence type="ECO:0000259" key="2">
    <source>
        <dbReference type="Pfam" id="PF07848"/>
    </source>
</evidence>
<dbReference type="PANTHER" id="PTHR30319:SF1">
    <property type="entry name" value="TRANSCRIPTIONAL REPRESSOR PAAX"/>
    <property type="match status" value="1"/>
</dbReference>